<evidence type="ECO:0000259" key="1">
    <source>
        <dbReference type="Pfam" id="PF03171"/>
    </source>
</evidence>
<dbReference type="EMBL" id="KV065882">
    <property type="protein sequence ID" value="KZV06704.1"/>
    <property type="molecule type" value="Genomic_DNA"/>
</dbReference>
<organism evidence="2 3">
    <name type="scientific">Dorcoceras hygrometricum</name>
    <dbReference type="NCBI Taxonomy" id="472368"/>
    <lineage>
        <taxon>Eukaryota</taxon>
        <taxon>Viridiplantae</taxon>
        <taxon>Streptophyta</taxon>
        <taxon>Embryophyta</taxon>
        <taxon>Tracheophyta</taxon>
        <taxon>Spermatophyta</taxon>
        <taxon>Magnoliopsida</taxon>
        <taxon>eudicotyledons</taxon>
        <taxon>Gunneridae</taxon>
        <taxon>Pentapetalae</taxon>
        <taxon>asterids</taxon>
        <taxon>lamiids</taxon>
        <taxon>Lamiales</taxon>
        <taxon>Gesneriaceae</taxon>
        <taxon>Didymocarpoideae</taxon>
        <taxon>Trichosporeae</taxon>
        <taxon>Loxocarpinae</taxon>
        <taxon>Dorcoceras</taxon>
    </lineage>
</organism>
<protein>
    <submittedName>
        <fullName evidence="2">Flavonol synthase/flavanone 3-hydroxylase</fullName>
    </submittedName>
</protein>
<dbReference type="InterPro" id="IPR027443">
    <property type="entry name" value="IPNS-like_sf"/>
</dbReference>
<sequence length="83" mass="9532">MSNGNYKSVEHRVIVNSTKERVSLAYFYNPRGDVLIKPAEPLVSEEHPAKYPAMTFDEYRLYIRKNGLHGKSQVESLVKSPSY</sequence>
<dbReference type="InterPro" id="IPR050231">
    <property type="entry name" value="Iron_ascorbate_oxido_reductase"/>
</dbReference>
<evidence type="ECO:0000313" key="3">
    <source>
        <dbReference type="Proteomes" id="UP000250235"/>
    </source>
</evidence>
<dbReference type="Pfam" id="PF03171">
    <property type="entry name" value="2OG-FeII_Oxy"/>
    <property type="match status" value="1"/>
</dbReference>
<reference evidence="2 3" key="1">
    <citation type="journal article" date="2015" name="Proc. Natl. Acad. Sci. U.S.A.">
        <title>The resurrection genome of Boea hygrometrica: A blueprint for survival of dehydration.</title>
        <authorList>
            <person name="Xiao L."/>
            <person name="Yang G."/>
            <person name="Zhang L."/>
            <person name="Yang X."/>
            <person name="Zhao S."/>
            <person name="Ji Z."/>
            <person name="Zhou Q."/>
            <person name="Hu M."/>
            <person name="Wang Y."/>
            <person name="Chen M."/>
            <person name="Xu Y."/>
            <person name="Jin H."/>
            <person name="Xiao X."/>
            <person name="Hu G."/>
            <person name="Bao F."/>
            <person name="Hu Y."/>
            <person name="Wan P."/>
            <person name="Li L."/>
            <person name="Deng X."/>
            <person name="Kuang T."/>
            <person name="Xiang C."/>
            <person name="Zhu J.K."/>
            <person name="Oliver M.J."/>
            <person name="He Y."/>
        </authorList>
    </citation>
    <scope>NUCLEOTIDE SEQUENCE [LARGE SCALE GENOMIC DNA]</scope>
    <source>
        <strain evidence="3">cv. XS01</strain>
    </source>
</reference>
<proteinExistence type="predicted"/>
<gene>
    <name evidence="2" type="ORF">F511_45814</name>
</gene>
<evidence type="ECO:0000313" key="2">
    <source>
        <dbReference type="EMBL" id="KZV06704.1"/>
    </source>
</evidence>
<dbReference type="Proteomes" id="UP000250235">
    <property type="component" value="Unassembled WGS sequence"/>
</dbReference>
<dbReference type="AlphaFoldDB" id="A0A2Z6ZW78"/>
<accession>A0A2Z6ZW78</accession>
<dbReference type="InterPro" id="IPR044861">
    <property type="entry name" value="IPNS-like_FE2OG_OXY"/>
</dbReference>
<feature type="domain" description="Isopenicillin N synthase-like Fe(2+) 2OG dioxygenase" evidence="1">
    <location>
        <begin position="1"/>
        <end position="30"/>
    </location>
</feature>
<keyword evidence="3" id="KW-1185">Reference proteome</keyword>
<dbReference type="SUPFAM" id="SSF51197">
    <property type="entry name" value="Clavaminate synthase-like"/>
    <property type="match status" value="1"/>
</dbReference>
<dbReference type="PANTHER" id="PTHR47990">
    <property type="entry name" value="2-OXOGLUTARATE (2OG) AND FE(II)-DEPENDENT OXYGENASE SUPERFAMILY PROTEIN-RELATED"/>
    <property type="match status" value="1"/>
</dbReference>
<dbReference type="OrthoDB" id="288590at2759"/>
<dbReference type="Gene3D" id="2.60.120.330">
    <property type="entry name" value="B-lactam Antibiotic, Isopenicillin N Synthase, Chain"/>
    <property type="match status" value="1"/>
</dbReference>
<name>A0A2Z6ZW78_9LAMI</name>